<dbReference type="CDD" id="cd00303">
    <property type="entry name" value="retropepsin_like"/>
    <property type="match status" value="1"/>
</dbReference>
<dbReference type="CDD" id="cd01647">
    <property type="entry name" value="RT_LTR"/>
    <property type="match status" value="1"/>
</dbReference>
<dbReference type="EMBL" id="BKCJ010000426">
    <property type="protein sequence ID" value="GEU33082.1"/>
    <property type="molecule type" value="Genomic_DNA"/>
</dbReference>
<dbReference type="PROSITE" id="PS00141">
    <property type="entry name" value="ASP_PROTEASE"/>
    <property type="match status" value="1"/>
</dbReference>
<dbReference type="InterPro" id="IPR021109">
    <property type="entry name" value="Peptidase_aspartic_dom_sf"/>
</dbReference>
<feature type="domain" description="Reverse transcriptase" evidence="2">
    <location>
        <begin position="708"/>
        <end position="793"/>
    </location>
</feature>
<reference evidence="3" key="1">
    <citation type="journal article" date="2019" name="Sci. Rep.">
        <title>Draft genome of Tanacetum cinerariifolium, the natural source of mosquito coil.</title>
        <authorList>
            <person name="Yamashiro T."/>
            <person name="Shiraishi A."/>
            <person name="Satake H."/>
            <person name="Nakayama K."/>
        </authorList>
    </citation>
    <scope>NUCLEOTIDE SEQUENCE</scope>
</reference>
<evidence type="ECO:0000259" key="2">
    <source>
        <dbReference type="Pfam" id="PF00078"/>
    </source>
</evidence>
<dbReference type="InterPro" id="IPR043502">
    <property type="entry name" value="DNA/RNA_pol_sf"/>
</dbReference>
<dbReference type="PANTHER" id="PTHR15503">
    <property type="entry name" value="LDOC1 RELATED"/>
    <property type="match status" value="1"/>
</dbReference>
<dbReference type="GO" id="GO:0006508">
    <property type="term" value="P:proteolysis"/>
    <property type="evidence" value="ECO:0007669"/>
    <property type="project" value="InterPro"/>
</dbReference>
<dbReference type="SUPFAM" id="SSF50630">
    <property type="entry name" value="Acid proteases"/>
    <property type="match status" value="1"/>
</dbReference>
<feature type="region of interest" description="Disordered" evidence="1">
    <location>
        <begin position="991"/>
        <end position="1017"/>
    </location>
</feature>
<organism evidence="3">
    <name type="scientific">Tanacetum cinerariifolium</name>
    <name type="common">Dalmatian daisy</name>
    <name type="synonym">Chrysanthemum cinerariifolium</name>
    <dbReference type="NCBI Taxonomy" id="118510"/>
    <lineage>
        <taxon>Eukaryota</taxon>
        <taxon>Viridiplantae</taxon>
        <taxon>Streptophyta</taxon>
        <taxon>Embryophyta</taxon>
        <taxon>Tracheophyta</taxon>
        <taxon>Spermatophyta</taxon>
        <taxon>Magnoliopsida</taxon>
        <taxon>eudicotyledons</taxon>
        <taxon>Gunneridae</taxon>
        <taxon>Pentapetalae</taxon>
        <taxon>asterids</taxon>
        <taxon>campanulids</taxon>
        <taxon>Asterales</taxon>
        <taxon>Asteraceae</taxon>
        <taxon>Asteroideae</taxon>
        <taxon>Anthemideae</taxon>
        <taxon>Anthemidinae</taxon>
        <taxon>Tanacetum</taxon>
    </lineage>
</organism>
<dbReference type="GO" id="GO:0003964">
    <property type="term" value="F:RNA-directed DNA polymerase activity"/>
    <property type="evidence" value="ECO:0007669"/>
    <property type="project" value="UniProtKB-KW"/>
</dbReference>
<dbReference type="InterPro" id="IPR043128">
    <property type="entry name" value="Rev_trsase/Diguanyl_cyclase"/>
</dbReference>
<dbReference type="Pfam" id="PF00078">
    <property type="entry name" value="RVT_1"/>
    <property type="match status" value="1"/>
</dbReference>
<keyword evidence="3" id="KW-0548">Nucleotidyltransferase</keyword>
<feature type="non-terminal residue" evidence="3">
    <location>
        <position position="1"/>
    </location>
</feature>
<name>A0A6L2J8R8_TANCI</name>
<dbReference type="Gene3D" id="2.40.70.10">
    <property type="entry name" value="Acid Proteases"/>
    <property type="match status" value="1"/>
</dbReference>
<dbReference type="PANTHER" id="PTHR15503:SF45">
    <property type="entry name" value="RNA-DIRECTED DNA POLYMERASE HOMOLOG"/>
    <property type="match status" value="1"/>
</dbReference>
<dbReference type="GO" id="GO:0004190">
    <property type="term" value="F:aspartic-type endopeptidase activity"/>
    <property type="evidence" value="ECO:0007669"/>
    <property type="project" value="InterPro"/>
</dbReference>
<dbReference type="Gene3D" id="3.10.10.10">
    <property type="entry name" value="HIV Type 1 Reverse Transcriptase, subunit A, domain 1"/>
    <property type="match status" value="1"/>
</dbReference>
<proteinExistence type="predicted"/>
<comment type="caution">
    <text evidence="3">The sequence shown here is derived from an EMBL/GenBank/DDBJ whole genome shotgun (WGS) entry which is preliminary data.</text>
</comment>
<gene>
    <name evidence="3" type="ORF">Tci_005060</name>
</gene>
<evidence type="ECO:0000256" key="1">
    <source>
        <dbReference type="SAM" id="MobiDB-lite"/>
    </source>
</evidence>
<dbReference type="Gene3D" id="3.30.70.270">
    <property type="match status" value="1"/>
</dbReference>
<sequence length="1048" mass="120004">ASALASNYSPPPEDSLLAQTRDIATFIDWFCKRRGIIKLKPQDLEGPAYEVVKVFHPDVIHLQYQIEECHKLLTDSVDDPILRHNVSKPLPLGGPPGQVIIQSDFFFNKDFEYLRYGSKGRRPALSLSKMKAAYYPDAGLKEMVPDQFWIEEDAVRTHMRILRVLRIEVFSMYRYDYMKKIVLRHADLNEHVIAERDFKYLYPSDFEDMYLLNLQGHLNHLPPKDKKILTTATQVNLTKPQWIATSFEYKHDYTVIESPRAVIFWDKYRVQMMMRFNEIHKFSDGTLLQINEALDYRVKEFMINRLNPEAFENRKDLLQPGELCWRTLGFNSLVYSLRALSALRRSGLRMASTAAKPCQGDSSKFYLITGSIHTDQQGTVNHKTVGSDINGYTTRFHELARLVPHMVTLENQRVNRYIHGLALEIKPHVTLSKPTTIQSAMSMANRLTTDRIKDGTFKKKENARNKRSNFTASMNRATALGENCPNSVLTIEGNTNQGNNRNRTQGRAFGLGVAEALQDPNVVTGTFSLNDHFATVLFDSGADYCFISTIFLPLINIKPSVIRPGYEIKITSGVKIETNKIIQGCRLELEGHTFIIDLIPFGKGSFDVIIRMDWLSKVRARIVCYEKVVKILLSNEYILELYGERLPPSREVEFCIDLILGAMPVAKSPYHLTHTKMKELSNQLKELQEKGFIRPSSSPWGAPVLFMKKKDGSFRMCLDYRELNKLTVKDCYPHPRIVVMFDQLQGSQYFPKIDLRSGYHYLRVREEDISKTAFRMRYRHFEFMVMPFGLTNAHAYSVKNLVPNPSESEDEHECDVPACDDFTTFFNLLFDANDDFSSSNNESFSDEYIPKEIYSNPLFDEEIISIKIDPHHCNAESDLIESLLNQDSLIISSSKIDSLLDEFVDKLILLKSIPPGIDETDCDPEEEIQSFSPSPIPVEDNDSLRDEIDLSITLDDSMPSGIKDDDYDFEGDILILEEFLSNDSLPLPKNESFHFDIPSTPRHSAKPPNDDEIEPNSRILTVKVVGDISKHYLPMPRLLPSQPTHASN</sequence>
<protein>
    <submittedName>
        <fullName evidence="3">Putative reverse transcriptase domain-containing protein</fullName>
    </submittedName>
</protein>
<dbReference type="InterPro" id="IPR000477">
    <property type="entry name" value="RT_dom"/>
</dbReference>
<evidence type="ECO:0000313" key="3">
    <source>
        <dbReference type="EMBL" id="GEU33082.1"/>
    </source>
</evidence>
<accession>A0A6L2J8R8</accession>
<dbReference type="AlphaFoldDB" id="A0A6L2J8R8"/>
<keyword evidence="3" id="KW-0808">Transferase</keyword>
<dbReference type="Pfam" id="PF08284">
    <property type="entry name" value="RVP_2"/>
    <property type="match status" value="1"/>
</dbReference>
<dbReference type="SUPFAM" id="SSF56672">
    <property type="entry name" value="DNA/RNA polymerases"/>
    <property type="match status" value="1"/>
</dbReference>
<dbReference type="InterPro" id="IPR032567">
    <property type="entry name" value="RTL1-rel"/>
</dbReference>
<keyword evidence="3" id="KW-0695">RNA-directed DNA polymerase</keyword>
<dbReference type="InterPro" id="IPR001969">
    <property type="entry name" value="Aspartic_peptidase_AS"/>
</dbReference>